<name>A0A0D6MQX1_9PROT</name>
<keyword evidence="4 6" id="KW-0975">Bacterial flagellum</keyword>
<protein>
    <recommendedName>
        <fullName evidence="3 6">Flagellar basal body rod protein FlgB</fullName>
    </recommendedName>
</protein>
<keyword evidence="9" id="KW-0966">Cell projection</keyword>
<proteinExistence type="inferred from homology"/>
<evidence type="ECO:0000256" key="2">
    <source>
        <dbReference type="ARBA" id="ARBA00009677"/>
    </source>
</evidence>
<comment type="caution">
    <text evidence="9">The sequence shown here is derived from an EMBL/GenBank/DDBJ whole genome shotgun (WGS) entry which is preliminary data.</text>
</comment>
<evidence type="ECO:0000256" key="1">
    <source>
        <dbReference type="ARBA" id="ARBA00004117"/>
    </source>
</evidence>
<reference evidence="9 10" key="1">
    <citation type="submission" date="2012-10" db="EMBL/GenBank/DDBJ databases">
        <title>Genome sequencing of Tanticharoenia sakaeratensis NBRC 103193.</title>
        <authorList>
            <person name="Azuma Y."/>
            <person name="Hadano H."/>
            <person name="Hirakawa H."/>
            <person name="Matsushita K."/>
        </authorList>
    </citation>
    <scope>NUCLEOTIDE SEQUENCE [LARGE SCALE GENOMIC DNA]</scope>
    <source>
        <strain evidence="9 10">NBRC 103193</strain>
    </source>
</reference>
<evidence type="ECO:0000256" key="7">
    <source>
        <dbReference type="SAM" id="MobiDB-lite"/>
    </source>
</evidence>
<dbReference type="InterPro" id="IPR001444">
    <property type="entry name" value="Flag_bb_rod_N"/>
</dbReference>
<evidence type="ECO:0000259" key="8">
    <source>
        <dbReference type="Pfam" id="PF00460"/>
    </source>
</evidence>
<evidence type="ECO:0000256" key="5">
    <source>
        <dbReference type="ARBA" id="ARBA00024934"/>
    </source>
</evidence>
<dbReference type="AlphaFoldDB" id="A0A0D6MQX1"/>
<comment type="similarity">
    <text evidence="2 6">Belongs to the flagella basal body rod proteins family.</text>
</comment>
<dbReference type="STRING" id="1231623.Tasa_059_006"/>
<comment type="subcellular location">
    <subcellularLocation>
        <location evidence="1 6">Bacterial flagellum basal body</location>
    </subcellularLocation>
</comment>
<dbReference type="GO" id="GO:0030694">
    <property type="term" value="C:bacterial-type flagellum basal body, rod"/>
    <property type="evidence" value="ECO:0007669"/>
    <property type="project" value="InterPro"/>
</dbReference>
<dbReference type="GO" id="GO:0071973">
    <property type="term" value="P:bacterial-type flagellum-dependent cell motility"/>
    <property type="evidence" value="ECO:0007669"/>
    <property type="project" value="InterPro"/>
</dbReference>
<feature type="domain" description="Flagellar basal body rod protein N-terminal" evidence="8">
    <location>
        <begin position="23"/>
        <end position="43"/>
    </location>
</feature>
<keyword evidence="9" id="KW-0969">Cilium</keyword>
<dbReference type="Proteomes" id="UP000032679">
    <property type="component" value="Unassembled WGS sequence"/>
</dbReference>
<feature type="compositionally biased region" description="Polar residues" evidence="7">
    <location>
        <begin position="80"/>
        <end position="89"/>
    </location>
</feature>
<organism evidence="9 10">
    <name type="scientific">Tanticharoenia sakaeratensis NBRC 103193</name>
    <dbReference type="NCBI Taxonomy" id="1231623"/>
    <lineage>
        <taxon>Bacteria</taxon>
        <taxon>Pseudomonadati</taxon>
        <taxon>Pseudomonadota</taxon>
        <taxon>Alphaproteobacteria</taxon>
        <taxon>Acetobacterales</taxon>
        <taxon>Acetobacteraceae</taxon>
        <taxon>Tanticharoenia</taxon>
    </lineage>
</organism>
<keyword evidence="9" id="KW-0282">Flagellum</keyword>
<keyword evidence="10" id="KW-1185">Reference proteome</keyword>
<dbReference type="RefSeq" id="WP_048851261.1">
    <property type="nucleotide sequence ID" value="NZ_BALE01000059.1"/>
</dbReference>
<dbReference type="Pfam" id="PF00460">
    <property type="entry name" value="Flg_bb_rod"/>
    <property type="match status" value="1"/>
</dbReference>
<feature type="region of interest" description="Disordered" evidence="7">
    <location>
        <begin position="59"/>
        <end position="89"/>
    </location>
</feature>
<evidence type="ECO:0000256" key="4">
    <source>
        <dbReference type="ARBA" id="ARBA00023143"/>
    </source>
</evidence>
<dbReference type="EMBL" id="BALE01000059">
    <property type="protein sequence ID" value="GAN55790.1"/>
    <property type="molecule type" value="Genomic_DNA"/>
</dbReference>
<dbReference type="OrthoDB" id="9788334at2"/>
<evidence type="ECO:0000313" key="9">
    <source>
        <dbReference type="EMBL" id="GAN55790.1"/>
    </source>
</evidence>
<sequence length="128" mass="13776">MLNADATTAGTDLLSLGQNKMAWLQARQQVLARNIANSDTPGYASRDLSPFQSALGAFDITPSMTEPGHMAGADSGAVASAQSEQSLDGNQVSLDREMEKVSDTNDQQHMVVNLYSKYMSMFQTALDK</sequence>
<comment type="function">
    <text evidence="5 6">Structural component of flagellum, the bacterial motility apparatus. Part of the rod structure of flagellar basal body.</text>
</comment>
<evidence type="ECO:0000256" key="3">
    <source>
        <dbReference type="ARBA" id="ARBA00014376"/>
    </source>
</evidence>
<dbReference type="PIRSF" id="PIRSF002889">
    <property type="entry name" value="Rod_FlgB"/>
    <property type="match status" value="1"/>
</dbReference>
<dbReference type="InterPro" id="IPR006300">
    <property type="entry name" value="FlgB"/>
</dbReference>
<comment type="subunit">
    <text evidence="6">The basal body constitutes a major portion of the flagellar organelle and consists of a number of rings mounted on a central rod.</text>
</comment>
<accession>A0A0D6MQX1</accession>
<evidence type="ECO:0000256" key="6">
    <source>
        <dbReference type="PIRNR" id="PIRNR002889"/>
    </source>
</evidence>
<gene>
    <name evidence="9" type="ORF">Tasa_059_006</name>
</gene>
<evidence type="ECO:0000313" key="10">
    <source>
        <dbReference type="Proteomes" id="UP000032679"/>
    </source>
</evidence>